<evidence type="ECO:0000256" key="1">
    <source>
        <dbReference type="SAM" id="SignalP"/>
    </source>
</evidence>
<feature type="domain" description="Bifunctional inhibitor/plant lipid transfer protein/seed storage helical" evidence="2">
    <location>
        <begin position="16"/>
        <end position="106"/>
    </location>
</feature>
<reference evidence="3" key="1">
    <citation type="submission" date="2022-12" db="EMBL/GenBank/DDBJ databases">
        <title>Draft genome assemblies for two species of Escallonia (Escalloniales).</title>
        <authorList>
            <person name="Chanderbali A."/>
            <person name="Dervinis C."/>
            <person name="Anghel I."/>
            <person name="Soltis D."/>
            <person name="Soltis P."/>
            <person name="Zapata F."/>
        </authorList>
    </citation>
    <scope>NUCLEOTIDE SEQUENCE</scope>
    <source>
        <strain evidence="3">UCBG92.1500</strain>
        <tissue evidence="3">Leaf</tissue>
    </source>
</reference>
<dbReference type="SUPFAM" id="SSF47699">
    <property type="entry name" value="Bifunctional inhibitor/lipid-transfer protein/seed storage 2S albumin"/>
    <property type="match status" value="1"/>
</dbReference>
<keyword evidence="4" id="KW-1185">Reference proteome</keyword>
<dbReference type="Gene3D" id="1.10.110.10">
    <property type="entry name" value="Plant lipid-transfer and hydrophobic proteins"/>
    <property type="match status" value="1"/>
</dbReference>
<feature type="signal peptide" evidence="1">
    <location>
        <begin position="1"/>
        <end position="29"/>
    </location>
</feature>
<dbReference type="EMBL" id="JAVXUO010002757">
    <property type="protein sequence ID" value="KAK2970057.1"/>
    <property type="molecule type" value="Genomic_DNA"/>
</dbReference>
<accession>A0AA88QII6</accession>
<dbReference type="PANTHER" id="PTHR33286:SF32">
    <property type="entry name" value="BIFUNCTIONAL INHIBITOR_PLANT LIPID TRANSFER PROTEIN_SEED STORAGE HELICAL DOMAIN-CONTAINING PROTEIN"/>
    <property type="match status" value="1"/>
</dbReference>
<evidence type="ECO:0000313" key="4">
    <source>
        <dbReference type="Proteomes" id="UP001187471"/>
    </source>
</evidence>
<dbReference type="InterPro" id="IPR036312">
    <property type="entry name" value="Bifun_inhib/LTP/seed_sf"/>
</dbReference>
<dbReference type="Proteomes" id="UP001187471">
    <property type="component" value="Unassembled WGS sequence"/>
</dbReference>
<name>A0AA88QII6_9ASTE</name>
<feature type="chain" id="PRO_5041689596" description="Bifunctional inhibitor/plant lipid transfer protein/seed storage helical domain-containing protein" evidence="1">
    <location>
        <begin position="30"/>
        <end position="112"/>
    </location>
</feature>
<keyword evidence="1" id="KW-0732">Signal</keyword>
<gene>
    <name evidence="3" type="ORF">RJ640_006530</name>
</gene>
<sequence>MTGKKVSWTATALVILAVMGMWEMEMASAAASAAQCVVEKRLLIDACKPIISGRPPSPQCCGRLRVSQFACLCPMITPKLAALIGPSRAVRILEGCGRRLPRHFKCGSITFP</sequence>
<dbReference type="PANTHER" id="PTHR33286">
    <property type="entry name" value="BIFUNCTIONAL INHIBITOR/LIPID-TRANSFER PROTEIN/SEED STORAGE 2S ALBUMIN SUPERFAMILY PROTEIN"/>
    <property type="match status" value="1"/>
</dbReference>
<evidence type="ECO:0000313" key="3">
    <source>
        <dbReference type="EMBL" id="KAK2970057.1"/>
    </source>
</evidence>
<evidence type="ECO:0000259" key="2">
    <source>
        <dbReference type="Pfam" id="PF14368"/>
    </source>
</evidence>
<dbReference type="InterPro" id="IPR016140">
    <property type="entry name" value="Bifunc_inhib/LTP/seed_store"/>
</dbReference>
<dbReference type="AlphaFoldDB" id="A0AA88QII6"/>
<dbReference type="Pfam" id="PF14368">
    <property type="entry name" value="LTP_2"/>
    <property type="match status" value="1"/>
</dbReference>
<comment type="caution">
    <text evidence="3">The sequence shown here is derived from an EMBL/GenBank/DDBJ whole genome shotgun (WGS) entry which is preliminary data.</text>
</comment>
<proteinExistence type="predicted"/>
<protein>
    <recommendedName>
        <fullName evidence="2">Bifunctional inhibitor/plant lipid transfer protein/seed storage helical domain-containing protein</fullName>
    </recommendedName>
</protein>
<organism evidence="3 4">
    <name type="scientific">Escallonia rubra</name>
    <dbReference type="NCBI Taxonomy" id="112253"/>
    <lineage>
        <taxon>Eukaryota</taxon>
        <taxon>Viridiplantae</taxon>
        <taxon>Streptophyta</taxon>
        <taxon>Embryophyta</taxon>
        <taxon>Tracheophyta</taxon>
        <taxon>Spermatophyta</taxon>
        <taxon>Magnoliopsida</taxon>
        <taxon>eudicotyledons</taxon>
        <taxon>Gunneridae</taxon>
        <taxon>Pentapetalae</taxon>
        <taxon>asterids</taxon>
        <taxon>campanulids</taxon>
        <taxon>Escalloniales</taxon>
        <taxon>Escalloniaceae</taxon>
        <taxon>Escallonia</taxon>
    </lineage>
</organism>